<dbReference type="EMBL" id="JALNTZ010000005">
    <property type="protein sequence ID" value="KAJ3652576.1"/>
    <property type="molecule type" value="Genomic_DNA"/>
</dbReference>
<dbReference type="CDD" id="cd23992">
    <property type="entry name" value="PBP_GOBP"/>
    <property type="match status" value="1"/>
</dbReference>
<evidence type="ECO:0000313" key="1">
    <source>
        <dbReference type="EMBL" id="KAJ3652576.1"/>
    </source>
</evidence>
<sequence>MFETIEGDLATTRDYCLKDSSITLDDLKLYEDPEQLPENQACFYKCLYIQTKIVGPDGKVDVDALEVLPGLDKSKFGEVKKCVEDFDKVVTCLDMRKIAKCIDLAVTV</sequence>
<dbReference type="Pfam" id="PF01395">
    <property type="entry name" value="PBP_GOBP"/>
    <property type="match status" value="1"/>
</dbReference>
<dbReference type="Gene3D" id="1.10.238.20">
    <property type="entry name" value="Pheromone/general odorant binding protein domain"/>
    <property type="match status" value="1"/>
</dbReference>
<comment type="caution">
    <text evidence="1">The sequence shown here is derived from an EMBL/GenBank/DDBJ whole genome shotgun (WGS) entry which is preliminary data.</text>
</comment>
<organism evidence="1 2">
    <name type="scientific">Zophobas morio</name>
    <dbReference type="NCBI Taxonomy" id="2755281"/>
    <lineage>
        <taxon>Eukaryota</taxon>
        <taxon>Metazoa</taxon>
        <taxon>Ecdysozoa</taxon>
        <taxon>Arthropoda</taxon>
        <taxon>Hexapoda</taxon>
        <taxon>Insecta</taxon>
        <taxon>Pterygota</taxon>
        <taxon>Neoptera</taxon>
        <taxon>Endopterygota</taxon>
        <taxon>Coleoptera</taxon>
        <taxon>Polyphaga</taxon>
        <taxon>Cucujiformia</taxon>
        <taxon>Tenebrionidae</taxon>
        <taxon>Zophobas</taxon>
    </lineage>
</organism>
<dbReference type="InterPro" id="IPR006170">
    <property type="entry name" value="PBP/GOBP"/>
</dbReference>
<protein>
    <submittedName>
        <fullName evidence="1">Uncharacterized protein</fullName>
    </submittedName>
</protein>
<dbReference type="SUPFAM" id="SSF47565">
    <property type="entry name" value="Insect pheromone/odorant-binding proteins"/>
    <property type="match status" value="1"/>
</dbReference>
<dbReference type="InterPro" id="IPR036728">
    <property type="entry name" value="PBP_GOBP_sf"/>
</dbReference>
<proteinExistence type="predicted"/>
<evidence type="ECO:0000313" key="2">
    <source>
        <dbReference type="Proteomes" id="UP001168821"/>
    </source>
</evidence>
<dbReference type="AlphaFoldDB" id="A0AA38ICQ4"/>
<dbReference type="GO" id="GO:0005549">
    <property type="term" value="F:odorant binding"/>
    <property type="evidence" value="ECO:0007669"/>
    <property type="project" value="InterPro"/>
</dbReference>
<dbReference type="Proteomes" id="UP001168821">
    <property type="component" value="Unassembled WGS sequence"/>
</dbReference>
<reference evidence="1" key="1">
    <citation type="journal article" date="2023" name="G3 (Bethesda)">
        <title>Whole genome assemblies of Zophobas morio and Tenebrio molitor.</title>
        <authorList>
            <person name="Kaur S."/>
            <person name="Stinson S.A."/>
            <person name="diCenzo G.C."/>
        </authorList>
    </citation>
    <scope>NUCLEOTIDE SEQUENCE</scope>
    <source>
        <strain evidence="1">QUZm001</strain>
    </source>
</reference>
<accession>A0AA38ICQ4</accession>
<keyword evidence="2" id="KW-1185">Reference proteome</keyword>
<name>A0AA38ICQ4_9CUCU</name>
<gene>
    <name evidence="1" type="ORF">Zmor_018528</name>
</gene>